<evidence type="ECO:0000256" key="2">
    <source>
        <dbReference type="ARBA" id="ARBA00022823"/>
    </source>
</evidence>
<dbReference type="HAMAP" id="MF_00272">
    <property type="entry name" value="GcvH"/>
    <property type="match status" value="1"/>
</dbReference>
<dbReference type="InterPro" id="IPR033753">
    <property type="entry name" value="GCV_H/Fam206"/>
</dbReference>
<dbReference type="NCBIfam" id="NF002270">
    <property type="entry name" value="PRK01202.1"/>
    <property type="match status" value="1"/>
</dbReference>
<proteinExistence type="inferred from homology"/>
<evidence type="ECO:0000256" key="4">
    <source>
        <dbReference type="PIRSR" id="PIRSR617453-50"/>
    </source>
</evidence>
<dbReference type="GO" id="GO:0005737">
    <property type="term" value="C:cytoplasm"/>
    <property type="evidence" value="ECO:0007669"/>
    <property type="project" value="TreeGrafter"/>
</dbReference>
<comment type="subunit">
    <text evidence="3">The glycine cleavage system is composed of four proteins: P, T, L and H.</text>
</comment>
<dbReference type="InterPro" id="IPR002930">
    <property type="entry name" value="GCV_H"/>
</dbReference>
<name>B8D3E6_DESA1</name>
<dbReference type="SUPFAM" id="SSF51230">
    <property type="entry name" value="Single hybrid motif"/>
    <property type="match status" value="1"/>
</dbReference>
<dbReference type="PROSITE" id="PS50968">
    <property type="entry name" value="BIOTINYL_LIPOYL"/>
    <property type="match status" value="1"/>
</dbReference>
<keyword evidence="2 3" id="KW-0450">Lipoyl</keyword>
<dbReference type="GO" id="GO:0005960">
    <property type="term" value="C:glycine cleavage complex"/>
    <property type="evidence" value="ECO:0007669"/>
    <property type="project" value="InterPro"/>
</dbReference>
<accession>B8D3E6</accession>
<evidence type="ECO:0000313" key="6">
    <source>
        <dbReference type="EMBL" id="ACL10627.1"/>
    </source>
</evidence>
<dbReference type="InterPro" id="IPR017453">
    <property type="entry name" value="GCV_H_sub"/>
</dbReference>
<dbReference type="PANTHER" id="PTHR11715:SF3">
    <property type="entry name" value="GLYCINE CLEAVAGE SYSTEM H PROTEIN-RELATED"/>
    <property type="match status" value="1"/>
</dbReference>
<evidence type="ECO:0000313" key="7">
    <source>
        <dbReference type="Proteomes" id="UP000006903"/>
    </source>
</evidence>
<dbReference type="GO" id="GO:0019464">
    <property type="term" value="P:glycine decarboxylation via glycine cleavage system"/>
    <property type="evidence" value="ECO:0007669"/>
    <property type="project" value="UniProtKB-UniRule"/>
</dbReference>
<dbReference type="Gene3D" id="2.40.50.100">
    <property type="match status" value="1"/>
</dbReference>
<dbReference type="HOGENOM" id="CLU_097408_2_2_2"/>
<dbReference type="eggNOG" id="arCOG01303">
    <property type="taxonomic scope" value="Archaea"/>
</dbReference>
<dbReference type="AlphaFoldDB" id="B8D3E6"/>
<dbReference type="EMBL" id="CP001140">
    <property type="protein sequence ID" value="ACL10627.1"/>
    <property type="molecule type" value="Genomic_DNA"/>
</dbReference>
<dbReference type="Proteomes" id="UP000006903">
    <property type="component" value="Chromosome"/>
</dbReference>
<comment type="similarity">
    <text evidence="1 3">Belongs to the GcvH family.</text>
</comment>
<dbReference type="KEGG" id="dka:DKAM_0301"/>
<feature type="modified residue" description="N6-lipoyllysine" evidence="3 4">
    <location>
        <position position="79"/>
    </location>
</feature>
<dbReference type="InterPro" id="IPR011053">
    <property type="entry name" value="Single_hybrid_motif"/>
</dbReference>
<sequence length="146" mass="16600">MVGYMSEVIVEVKGKKYVVKTDRRYTETDEWALLENGRIRVGISDYAQKELKDIVSVELPEVGRVVRKGEELGIIDSIKASSSYYAPVSGRIVEVNEELSTTPELLNKDPYGAGWIIVIEPSNPKEYEELYTPEKYSEKIRSGKQH</sequence>
<reference evidence="6 7" key="1">
    <citation type="journal article" date="2009" name="J. Bacteriol.">
        <title>Complete genome sequence of the anaerobic, protein-degrading hyperthermophilic crenarchaeon Desulfurococcus kamchatkensis.</title>
        <authorList>
            <person name="Ravin N.V."/>
            <person name="Mardanov A.V."/>
            <person name="Beletsky A.V."/>
            <person name="Kublanov I.V."/>
            <person name="Kolganova T.V."/>
            <person name="Lebedinsky A.V."/>
            <person name="Chernyh N.A."/>
            <person name="Bonch-Osmolovskaya E.A."/>
            <person name="Skryabin K.G."/>
        </authorList>
    </citation>
    <scope>NUCLEOTIDE SEQUENCE [LARGE SCALE GENOMIC DNA]</scope>
    <source>
        <strain evidence="7">DSM 18924 / JCM 16383 / VKM B-2413 / 1221n</strain>
    </source>
</reference>
<dbReference type="CDD" id="cd06848">
    <property type="entry name" value="GCS_H"/>
    <property type="match status" value="1"/>
</dbReference>
<dbReference type="GO" id="GO:0009249">
    <property type="term" value="P:protein lipoylation"/>
    <property type="evidence" value="ECO:0007669"/>
    <property type="project" value="TreeGrafter"/>
</dbReference>
<dbReference type="NCBIfam" id="TIGR00527">
    <property type="entry name" value="gcvH"/>
    <property type="match status" value="1"/>
</dbReference>
<dbReference type="InterPro" id="IPR000089">
    <property type="entry name" value="Biotin_lipoyl"/>
</dbReference>
<dbReference type="STRING" id="490899.DKAM_0301"/>
<dbReference type="Pfam" id="PF01597">
    <property type="entry name" value="GCV_H"/>
    <property type="match status" value="1"/>
</dbReference>
<organism evidence="6 7">
    <name type="scientific">Desulfurococcus amylolyticus (strain DSM 18924 / JCM 16383 / VKM B-2413 / 1221n)</name>
    <name type="common">Desulfurococcus kamchatkensis</name>
    <dbReference type="NCBI Taxonomy" id="490899"/>
    <lineage>
        <taxon>Archaea</taxon>
        <taxon>Thermoproteota</taxon>
        <taxon>Thermoprotei</taxon>
        <taxon>Desulfurococcales</taxon>
        <taxon>Desulfurococcaceae</taxon>
        <taxon>Desulfurococcus</taxon>
    </lineage>
</organism>
<comment type="cofactor">
    <cofactor evidence="3">
        <name>(R)-lipoate</name>
        <dbReference type="ChEBI" id="CHEBI:83088"/>
    </cofactor>
    <text evidence="3">Binds 1 lipoyl cofactor covalently.</text>
</comment>
<protein>
    <recommendedName>
        <fullName evidence="3">Probable glycine cleavage system H protein</fullName>
    </recommendedName>
</protein>
<evidence type="ECO:0000256" key="3">
    <source>
        <dbReference type="HAMAP-Rule" id="MF_00272"/>
    </source>
</evidence>
<evidence type="ECO:0000259" key="5">
    <source>
        <dbReference type="PROSITE" id="PS50968"/>
    </source>
</evidence>
<comment type="function">
    <text evidence="3">The glycine cleavage system catalyzes the degradation of glycine. The H protein shuttles the methylamine group of glycine from the P protein to the T protein.</text>
</comment>
<feature type="domain" description="Lipoyl-binding" evidence="5">
    <location>
        <begin position="38"/>
        <end position="120"/>
    </location>
</feature>
<gene>
    <name evidence="3" type="primary">gcvH</name>
    <name evidence="6" type="ordered locus">DKAM_0301</name>
</gene>
<evidence type="ECO:0000256" key="1">
    <source>
        <dbReference type="ARBA" id="ARBA00009249"/>
    </source>
</evidence>
<dbReference type="PANTHER" id="PTHR11715">
    <property type="entry name" value="GLYCINE CLEAVAGE SYSTEM H PROTEIN"/>
    <property type="match status" value="1"/>
</dbReference>